<proteinExistence type="predicted"/>
<gene>
    <name evidence="1" type="ORF">AVEN_250975_1</name>
</gene>
<comment type="caution">
    <text evidence="1">The sequence shown here is derived from an EMBL/GenBank/DDBJ whole genome shotgun (WGS) entry which is preliminary data.</text>
</comment>
<protein>
    <submittedName>
        <fullName evidence="1">Uncharacterized protein</fullName>
    </submittedName>
</protein>
<accession>A0A4Y2TNK1</accession>
<keyword evidence="2" id="KW-1185">Reference proteome</keyword>
<dbReference type="EMBL" id="BGPR01030010">
    <property type="protein sequence ID" value="GBO02215.1"/>
    <property type="molecule type" value="Genomic_DNA"/>
</dbReference>
<dbReference type="AlphaFoldDB" id="A0A4Y2TNK1"/>
<evidence type="ECO:0000313" key="1">
    <source>
        <dbReference type="EMBL" id="GBO02215.1"/>
    </source>
</evidence>
<organism evidence="1 2">
    <name type="scientific">Araneus ventricosus</name>
    <name type="common">Orbweaver spider</name>
    <name type="synonym">Epeira ventricosa</name>
    <dbReference type="NCBI Taxonomy" id="182803"/>
    <lineage>
        <taxon>Eukaryota</taxon>
        <taxon>Metazoa</taxon>
        <taxon>Ecdysozoa</taxon>
        <taxon>Arthropoda</taxon>
        <taxon>Chelicerata</taxon>
        <taxon>Arachnida</taxon>
        <taxon>Araneae</taxon>
        <taxon>Araneomorphae</taxon>
        <taxon>Entelegynae</taxon>
        <taxon>Araneoidea</taxon>
        <taxon>Araneidae</taxon>
        <taxon>Araneus</taxon>
    </lineage>
</organism>
<dbReference type="Proteomes" id="UP000499080">
    <property type="component" value="Unassembled WGS sequence"/>
</dbReference>
<evidence type="ECO:0000313" key="2">
    <source>
        <dbReference type="Proteomes" id="UP000499080"/>
    </source>
</evidence>
<reference evidence="1 2" key="1">
    <citation type="journal article" date="2019" name="Sci. Rep.">
        <title>Orb-weaving spider Araneus ventricosus genome elucidates the spidroin gene catalogue.</title>
        <authorList>
            <person name="Kono N."/>
            <person name="Nakamura H."/>
            <person name="Ohtoshi R."/>
            <person name="Moran D.A.P."/>
            <person name="Shinohara A."/>
            <person name="Yoshida Y."/>
            <person name="Fujiwara M."/>
            <person name="Mori M."/>
            <person name="Tomita M."/>
            <person name="Arakawa K."/>
        </authorList>
    </citation>
    <scope>NUCLEOTIDE SEQUENCE [LARGE SCALE GENOMIC DNA]</scope>
</reference>
<sequence>MVEPTSLLLPKNALPPETRLPPPVRCCTKASATGTACNPRSLLQLKSLCCGRTSSRSTMSLKRCSATGHLPPPVLHLTKGTLPGTHFPPPQSRASKELLSHHIPCSSPVTFLILSTRPLPLNLQSTLATDDLPSLPSSAASQKCSATRVTLHSSTSPMLLKLSATQDLPSSSYSSCLQSRYCIGTPFLLRVRAKGCLALGQPSSHLGRIEDCRSSSHPSVPRVQLIPDVCRDPSFLSSLSSSSTKCSMGRSCSSHGSAGYKVLSAADALTADPTLTIPPRCFKLLGPLLLCHKGLCHGLYRLCSPLTPSSSLVLLCYKSALPSTPSSSQDLL</sequence>
<name>A0A4Y2TNK1_ARAVE</name>